<feature type="region of interest" description="Disordered" evidence="1">
    <location>
        <begin position="76"/>
        <end position="95"/>
    </location>
</feature>
<proteinExistence type="predicted"/>
<evidence type="ECO:0000256" key="1">
    <source>
        <dbReference type="SAM" id="MobiDB-lite"/>
    </source>
</evidence>
<protein>
    <submittedName>
        <fullName evidence="2">Uncharacterized protein</fullName>
    </submittedName>
</protein>
<dbReference type="EMBL" id="BGPR01020201">
    <property type="protein sequence ID" value="GBN84043.1"/>
    <property type="molecule type" value="Genomic_DNA"/>
</dbReference>
<dbReference type="AlphaFoldDB" id="A0A4Y2S840"/>
<reference evidence="2 3" key="1">
    <citation type="journal article" date="2019" name="Sci. Rep.">
        <title>Orb-weaving spider Araneus ventricosus genome elucidates the spidroin gene catalogue.</title>
        <authorList>
            <person name="Kono N."/>
            <person name="Nakamura H."/>
            <person name="Ohtoshi R."/>
            <person name="Moran D.A.P."/>
            <person name="Shinohara A."/>
            <person name="Yoshida Y."/>
            <person name="Fujiwara M."/>
            <person name="Mori M."/>
            <person name="Tomita M."/>
            <person name="Arakawa K."/>
        </authorList>
    </citation>
    <scope>NUCLEOTIDE SEQUENCE [LARGE SCALE GENOMIC DNA]</scope>
</reference>
<comment type="caution">
    <text evidence="2">The sequence shown here is derived from an EMBL/GenBank/DDBJ whole genome shotgun (WGS) entry which is preliminary data.</text>
</comment>
<name>A0A4Y2S840_ARAVE</name>
<evidence type="ECO:0000313" key="2">
    <source>
        <dbReference type="EMBL" id="GBN84043.1"/>
    </source>
</evidence>
<organism evidence="2 3">
    <name type="scientific">Araneus ventricosus</name>
    <name type="common">Orbweaver spider</name>
    <name type="synonym">Epeira ventricosa</name>
    <dbReference type="NCBI Taxonomy" id="182803"/>
    <lineage>
        <taxon>Eukaryota</taxon>
        <taxon>Metazoa</taxon>
        <taxon>Ecdysozoa</taxon>
        <taxon>Arthropoda</taxon>
        <taxon>Chelicerata</taxon>
        <taxon>Arachnida</taxon>
        <taxon>Araneae</taxon>
        <taxon>Araneomorphae</taxon>
        <taxon>Entelegynae</taxon>
        <taxon>Araneoidea</taxon>
        <taxon>Araneidae</taxon>
        <taxon>Araneus</taxon>
    </lineage>
</organism>
<sequence>MRGHGANGRLFNEKLLWRWPCVDAPAFAAQRYREARSVAVRAQTAASSPQRYARTREATYCTHYVHAAQQCSRSLKSSAEGKNASLAKQRGMPPPARVAAAVLQHDTPSAMQR</sequence>
<dbReference type="Proteomes" id="UP000499080">
    <property type="component" value="Unassembled WGS sequence"/>
</dbReference>
<keyword evidence="3" id="KW-1185">Reference proteome</keyword>
<evidence type="ECO:0000313" key="3">
    <source>
        <dbReference type="Proteomes" id="UP000499080"/>
    </source>
</evidence>
<accession>A0A4Y2S840</accession>
<gene>
    <name evidence="2" type="ORF">AVEN_41278_1</name>
</gene>